<evidence type="ECO:0000256" key="1">
    <source>
        <dbReference type="ARBA" id="ARBA00008857"/>
    </source>
</evidence>
<gene>
    <name evidence="6" type="ORF">EUX57_02190</name>
</gene>
<dbReference type="InterPro" id="IPR013762">
    <property type="entry name" value="Integrase-like_cat_sf"/>
</dbReference>
<feature type="domain" description="Tyr recombinase" evidence="5">
    <location>
        <begin position="348"/>
        <end position="562"/>
    </location>
</feature>
<keyword evidence="4" id="KW-0233">DNA recombination</keyword>
<dbReference type="Gene3D" id="1.10.443.10">
    <property type="entry name" value="Intergrase catalytic core"/>
    <property type="match status" value="1"/>
</dbReference>
<dbReference type="PANTHER" id="PTHR30349:SF41">
    <property type="entry name" value="INTEGRASE_RECOMBINASE PROTEIN MJ0367-RELATED"/>
    <property type="match status" value="1"/>
</dbReference>
<evidence type="ECO:0000313" key="7">
    <source>
        <dbReference type="Proteomes" id="UP000293369"/>
    </source>
</evidence>
<dbReference type="GO" id="GO:0015074">
    <property type="term" value="P:DNA integration"/>
    <property type="evidence" value="ECO:0007669"/>
    <property type="project" value="UniProtKB-KW"/>
</dbReference>
<dbReference type="SUPFAM" id="SSF56349">
    <property type="entry name" value="DNA breaking-rejoining enzymes"/>
    <property type="match status" value="1"/>
</dbReference>
<dbReference type="Gene3D" id="1.10.150.130">
    <property type="match status" value="1"/>
</dbReference>
<protein>
    <submittedName>
        <fullName evidence="6">Site-specific integrase</fullName>
    </submittedName>
</protein>
<dbReference type="AlphaFoldDB" id="A0A4Q7D3R6"/>
<dbReference type="CDD" id="cd01184">
    <property type="entry name" value="INT_C_like_1"/>
    <property type="match status" value="1"/>
</dbReference>
<comment type="similarity">
    <text evidence="1">Belongs to the 'phage' integrase family.</text>
</comment>
<accession>A0A4Q7D3R6</accession>
<evidence type="ECO:0000256" key="2">
    <source>
        <dbReference type="ARBA" id="ARBA00022908"/>
    </source>
</evidence>
<sequence length="594" mass="67461">MSELNLVNETKVIEGSPLLTGAGFISIQDFCETFEVAAELMLQEILNHKIFVACRLNAQPVYWVDDYTKIDREGDGFVLNSAFAEGSPRTFTGYLKPFHRNHTISNLIEFGFSDETAFRYKTNTLAAAFCDLPGIRLTTSSVFITKVQAERIRAPWVKALEGKAASLTRPAATPASITPVALTEHAPSTLLKSEARFCNPQFYNMQSSILIKKFFDFKSLWGPDQRQKMETCCGCFVELMEDPVLGAIDRDLIRRYQAKLKLMPSNRYQASRRHGTNDATKLLELAEKNNEQRLSEKTVESYLSKLAEAFRWAVREDYLSKNPAEHISQKTRGAVMRAQDARDKFDQHDLNAIFSAEWFQHGGAKRTKTGGLSSFRPYYYWLPLLGLYSGARLNELSQLHLADIFEYESGKIYIFINDATPDTADNKKPTKSDHKSIKNPNSKRVIPIHSKLIDLGLLDYIKALHTNGHTRLFPELTYDTLKGYGKAAGKWFNEHFLGMQLKIKRDGMKTYHSFRHTCITSLIDNSTPERIISAIAGHERGETMSLTRYGKDDAKRLSPYIESLDFELPTIHPFKVAEGIVAIKQALRRKMPRP</sequence>
<dbReference type="InterPro" id="IPR011010">
    <property type="entry name" value="DNA_brk_join_enz"/>
</dbReference>
<reference evidence="6 7" key="1">
    <citation type="submission" date="2019-02" db="EMBL/GenBank/DDBJ databases">
        <title>Pseudomonas spp from wheat grain.</title>
        <authorList>
            <person name="Cho G.-S."/>
            <person name="Franz C.M.A.P."/>
        </authorList>
    </citation>
    <scope>NUCLEOTIDE SEQUENCE [LARGE SCALE GENOMIC DNA]</scope>
    <source>
        <strain evidence="6 7">133NRW</strain>
    </source>
</reference>
<dbReference type="InterPro" id="IPR002104">
    <property type="entry name" value="Integrase_catalytic"/>
</dbReference>
<evidence type="ECO:0000256" key="3">
    <source>
        <dbReference type="ARBA" id="ARBA00023125"/>
    </source>
</evidence>
<dbReference type="RefSeq" id="WP_130137955.1">
    <property type="nucleotide sequence ID" value="NZ_SGFE01000002.1"/>
</dbReference>
<evidence type="ECO:0000259" key="5">
    <source>
        <dbReference type="PROSITE" id="PS51898"/>
    </source>
</evidence>
<dbReference type="Proteomes" id="UP000293369">
    <property type="component" value="Unassembled WGS sequence"/>
</dbReference>
<dbReference type="GO" id="GO:0003677">
    <property type="term" value="F:DNA binding"/>
    <property type="evidence" value="ECO:0007669"/>
    <property type="project" value="UniProtKB-KW"/>
</dbReference>
<dbReference type="GO" id="GO:0006310">
    <property type="term" value="P:DNA recombination"/>
    <property type="evidence" value="ECO:0007669"/>
    <property type="project" value="UniProtKB-KW"/>
</dbReference>
<dbReference type="InterPro" id="IPR050090">
    <property type="entry name" value="Tyrosine_recombinase_XerCD"/>
</dbReference>
<keyword evidence="3" id="KW-0238">DNA-binding</keyword>
<dbReference type="PROSITE" id="PS51898">
    <property type="entry name" value="TYR_RECOMBINASE"/>
    <property type="match status" value="1"/>
</dbReference>
<organism evidence="6 7">
    <name type="scientific">Pseudomonas orientalis</name>
    <dbReference type="NCBI Taxonomy" id="76758"/>
    <lineage>
        <taxon>Bacteria</taxon>
        <taxon>Pseudomonadati</taxon>
        <taxon>Pseudomonadota</taxon>
        <taxon>Gammaproteobacteria</taxon>
        <taxon>Pseudomonadales</taxon>
        <taxon>Pseudomonadaceae</taxon>
        <taxon>Pseudomonas</taxon>
    </lineage>
</organism>
<evidence type="ECO:0000256" key="4">
    <source>
        <dbReference type="ARBA" id="ARBA00023172"/>
    </source>
</evidence>
<dbReference type="InterPro" id="IPR010998">
    <property type="entry name" value="Integrase_recombinase_N"/>
</dbReference>
<dbReference type="EMBL" id="SGFE01000002">
    <property type="protein sequence ID" value="RZI33574.1"/>
    <property type="molecule type" value="Genomic_DNA"/>
</dbReference>
<proteinExistence type="inferred from homology"/>
<evidence type="ECO:0000313" key="6">
    <source>
        <dbReference type="EMBL" id="RZI33574.1"/>
    </source>
</evidence>
<dbReference type="Pfam" id="PF00589">
    <property type="entry name" value="Phage_integrase"/>
    <property type="match status" value="1"/>
</dbReference>
<name>A0A4Q7D3R6_9PSED</name>
<keyword evidence="2" id="KW-0229">DNA integration</keyword>
<dbReference type="PANTHER" id="PTHR30349">
    <property type="entry name" value="PHAGE INTEGRASE-RELATED"/>
    <property type="match status" value="1"/>
</dbReference>
<comment type="caution">
    <text evidence="6">The sequence shown here is derived from an EMBL/GenBank/DDBJ whole genome shotgun (WGS) entry which is preliminary data.</text>
</comment>